<dbReference type="EMBL" id="LGFU01000077">
    <property type="protein sequence ID" value="KUK46072.1"/>
    <property type="molecule type" value="Genomic_DNA"/>
</dbReference>
<evidence type="ECO:0000313" key="3">
    <source>
        <dbReference type="Proteomes" id="UP000064249"/>
    </source>
</evidence>
<sequence>VGFHLYTRLLAQAVKQFRLATGVSGPEDDSTILDASLTIPASVNLPLSIGIPTDYIPDQALRLKLYRRLADIKDEAALASLEMEFEDRFGPLPEQVRNLIYQIKVKLLAALGGLTSVGFEGRQIVLRYPSLPEGIKSRDLPEIGSPARAGKNGYRIYFTDPQNEPWQEILIETLMKIRELHNK</sequence>
<dbReference type="Gene3D" id="3.90.1150.50">
    <property type="entry name" value="Transcription-repair-coupling factor, D7 domain"/>
    <property type="match status" value="1"/>
</dbReference>
<feature type="domain" description="Transcription-repair-coupling factor C-terminal" evidence="1">
    <location>
        <begin position="44"/>
        <end position="140"/>
    </location>
</feature>
<organism evidence="2 3">
    <name type="scientific">Anaerolinea thermophila</name>
    <dbReference type="NCBI Taxonomy" id="167964"/>
    <lineage>
        <taxon>Bacteria</taxon>
        <taxon>Bacillati</taxon>
        <taxon>Chloroflexota</taxon>
        <taxon>Anaerolineae</taxon>
        <taxon>Anaerolineales</taxon>
        <taxon>Anaerolineaceae</taxon>
        <taxon>Anaerolinea</taxon>
    </lineage>
</organism>
<dbReference type="Pfam" id="PF03461">
    <property type="entry name" value="TRCF"/>
    <property type="match status" value="1"/>
</dbReference>
<comment type="caution">
    <text evidence="2">The sequence shown here is derived from an EMBL/GenBank/DDBJ whole genome shotgun (WGS) entry which is preliminary data.</text>
</comment>
<proteinExistence type="predicted"/>
<accession>A0A101FX78</accession>
<reference evidence="2 3" key="1">
    <citation type="journal article" date="2015" name="MBio">
        <title>Genome-Resolved Metagenomic Analysis Reveals Roles for Candidate Phyla and Other Microbial Community Members in Biogeochemical Transformations in Oil Reservoirs.</title>
        <authorList>
            <person name="Hu P."/>
            <person name="Tom L."/>
            <person name="Singh A."/>
            <person name="Thomas B.C."/>
            <person name="Baker B.J."/>
            <person name="Piceno Y.M."/>
            <person name="Andersen G.L."/>
            <person name="Banfield J.F."/>
        </authorList>
    </citation>
    <scope>NUCLEOTIDE SEQUENCE [LARGE SCALE GENOMIC DNA]</scope>
    <source>
        <strain evidence="2">46_16</strain>
    </source>
</reference>
<dbReference type="AlphaFoldDB" id="A0A101FX78"/>
<dbReference type="InterPro" id="IPR037235">
    <property type="entry name" value="TRCF-like_C_D7"/>
</dbReference>
<dbReference type="InterPro" id="IPR005118">
    <property type="entry name" value="TRCF_C"/>
</dbReference>
<protein>
    <submittedName>
        <fullName evidence="2">Transcription-repair coupling factor</fullName>
    </submittedName>
</protein>
<evidence type="ECO:0000259" key="1">
    <source>
        <dbReference type="SMART" id="SM00982"/>
    </source>
</evidence>
<dbReference type="SUPFAM" id="SSF143517">
    <property type="entry name" value="TRCF domain-like"/>
    <property type="match status" value="1"/>
</dbReference>
<gene>
    <name evidence="2" type="ORF">XD73_1049</name>
</gene>
<evidence type="ECO:0000313" key="2">
    <source>
        <dbReference type="EMBL" id="KUK46072.1"/>
    </source>
</evidence>
<name>A0A101FX78_9CHLR</name>
<feature type="non-terminal residue" evidence="2">
    <location>
        <position position="1"/>
    </location>
</feature>
<dbReference type="SMART" id="SM00982">
    <property type="entry name" value="TRCF"/>
    <property type="match status" value="1"/>
</dbReference>
<dbReference type="Proteomes" id="UP000064249">
    <property type="component" value="Unassembled WGS sequence"/>
</dbReference>
<dbReference type="GO" id="GO:0006281">
    <property type="term" value="P:DNA repair"/>
    <property type="evidence" value="ECO:0007669"/>
    <property type="project" value="InterPro"/>
</dbReference>